<dbReference type="FunFam" id="1.20.120.350:FF:000009">
    <property type="entry name" value="Voltage-dependent T-type calcium channel subunit alpha"/>
    <property type="match status" value="1"/>
</dbReference>
<dbReference type="EnsemblMetazoa" id="G3492.1">
    <property type="protein sequence ID" value="G3492.1:cds"/>
    <property type="gene ID" value="G3492"/>
</dbReference>
<keyword evidence="11 19" id="KW-0472">Membrane</keyword>
<feature type="compositionally biased region" description="Basic and acidic residues" evidence="18">
    <location>
        <begin position="627"/>
        <end position="647"/>
    </location>
</feature>
<feature type="domain" description="Ion transport" evidence="20">
    <location>
        <begin position="1"/>
        <end position="330"/>
    </location>
</feature>
<dbReference type="GO" id="GO:0005891">
    <property type="term" value="C:voltage-gated calcium channel complex"/>
    <property type="evidence" value="ECO:0007669"/>
    <property type="project" value="InterPro"/>
</dbReference>
<feature type="transmembrane region" description="Helical" evidence="19">
    <location>
        <begin position="946"/>
        <end position="972"/>
    </location>
</feature>
<evidence type="ECO:0000256" key="8">
    <source>
        <dbReference type="ARBA" id="ARBA00022882"/>
    </source>
</evidence>
<dbReference type="GO" id="GO:0001518">
    <property type="term" value="C:voltage-gated sodium channel complex"/>
    <property type="evidence" value="ECO:0007669"/>
    <property type="project" value="TreeGrafter"/>
</dbReference>
<evidence type="ECO:0000256" key="7">
    <source>
        <dbReference type="ARBA" id="ARBA00022837"/>
    </source>
</evidence>
<feature type="region of interest" description="Disordered" evidence="18">
    <location>
        <begin position="386"/>
        <end position="421"/>
    </location>
</feature>
<feature type="transmembrane region" description="Helical" evidence="19">
    <location>
        <begin position="267"/>
        <end position="288"/>
    </location>
</feature>
<feature type="compositionally biased region" description="Basic and acidic residues" evidence="18">
    <location>
        <begin position="978"/>
        <end position="992"/>
    </location>
</feature>
<feature type="transmembrane region" description="Helical" evidence="19">
    <location>
        <begin position="36"/>
        <end position="55"/>
    </location>
</feature>
<feature type="transmembrane region" description="Helical" evidence="19">
    <location>
        <begin position="1476"/>
        <end position="1498"/>
    </location>
</feature>
<keyword evidence="7 15" id="KW-0106">Calcium</keyword>
<feature type="region of interest" description="Disordered" evidence="18">
    <location>
        <begin position="457"/>
        <end position="476"/>
    </location>
</feature>
<feature type="glycosylation site" description="N-linked (GlcNAc...) asparagine" evidence="16">
    <location>
        <position position="230"/>
    </location>
</feature>
<feature type="region of interest" description="Disordered" evidence="18">
    <location>
        <begin position="1098"/>
        <end position="1154"/>
    </location>
</feature>
<feature type="transmembrane region" description="Helical" evidence="19">
    <location>
        <begin position="1723"/>
        <end position="1740"/>
    </location>
</feature>
<feature type="compositionally biased region" description="Low complexity" evidence="18">
    <location>
        <begin position="1098"/>
        <end position="1123"/>
    </location>
</feature>
<feature type="transmembrane region" description="Helical" evidence="19">
    <location>
        <begin position="1580"/>
        <end position="1603"/>
    </location>
</feature>
<feature type="transmembrane region" description="Helical" evidence="19">
    <location>
        <begin position="1878"/>
        <end position="1904"/>
    </location>
</feature>
<organism evidence="21 22">
    <name type="scientific">Magallana gigas</name>
    <name type="common">Pacific oyster</name>
    <name type="synonym">Crassostrea gigas</name>
    <dbReference type="NCBI Taxonomy" id="29159"/>
    <lineage>
        <taxon>Eukaryota</taxon>
        <taxon>Metazoa</taxon>
        <taxon>Spiralia</taxon>
        <taxon>Lophotrochozoa</taxon>
        <taxon>Mollusca</taxon>
        <taxon>Bivalvia</taxon>
        <taxon>Autobranchia</taxon>
        <taxon>Pteriomorphia</taxon>
        <taxon>Ostreida</taxon>
        <taxon>Ostreoidea</taxon>
        <taxon>Ostreidae</taxon>
        <taxon>Magallana</taxon>
    </lineage>
</organism>
<evidence type="ECO:0000313" key="22">
    <source>
        <dbReference type="Proteomes" id="UP000005408"/>
    </source>
</evidence>
<dbReference type="Gene3D" id="1.20.120.350">
    <property type="entry name" value="Voltage-gated potassium channels. Chain C"/>
    <property type="match status" value="4"/>
</dbReference>
<feature type="transmembrane region" description="Helical" evidence="19">
    <location>
        <begin position="856"/>
        <end position="879"/>
    </location>
</feature>
<dbReference type="GO" id="GO:0005248">
    <property type="term" value="F:voltage-gated sodium channel activity"/>
    <property type="evidence" value="ECO:0007669"/>
    <property type="project" value="TreeGrafter"/>
</dbReference>
<dbReference type="PRINTS" id="PR00167">
    <property type="entry name" value="CACHANNEL"/>
</dbReference>
<dbReference type="FunFam" id="1.10.287.70:FF:000018">
    <property type="entry name" value="Voltage-dependent T-type calcium channel subunit alpha"/>
    <property type="match status" value="1"/>
</dbReference>
<evidence type="ECO:0000256" key="4">
    <source>
        <dbReference type="ARBA" id="ARBA00022673"/>
    </source>
</evidence>
<feature type="region of interest" description="Disordered" evidence="18">
    <location>
        <begin position="2250"/>
        <end position="2288"/>
    </location>
</feature>
<feature type="region of interest" description="Disordered" evidence="18">
    <location>
        <begin position="619"/>
        <end position="648"/>
    </location>
</feature>
<sequence length="2489" mass="280495">MAVILLNCITLGMYQPCSDLECTTTRCKILEKFDHFIFAFFAAEMIIKIIAMGLYGKYTYLDDSWNRLDCFIVIAGVADYVLVHKAIEYGVDSENLSLSAIRTIRVLRPLRAINRIPSMRILVMLLLDTLPMLWNVLLLCFFVFFIFGIIGVQLWAGVLRNRCFLSINENISYSYANLSPYYVPKKIGSMPPGDFICSKESESGMRYCSGLPRFEYEGIKCNASARLYSNNTPTNDSCVNWNQYYTNCTAGDKNPFQGGVSFDNIGLAWVAIFQVISLESWVNIMYYVQDAHSFWDWIYFVALIVIGSFFMINLCLVVIATQFSETKKRETERMMQERKRFQSSSTLASNSEPGGCYAEILKYLAHLWRRAKRKVLKAYYNARGKTHKNRKVKPELSLRRKRHKGTSSSCSHKRPQSRSSCPSCRYNYYYQLISANENLYAQPDEFHRNSVRNLRRNSSPLAPRASPEMSDLESISSPRRSNFLTVPNSLHPTSFDSLHSLSVSSTSDNLSSSLPKYRGSSNHLAAPTSHASISRASSFNSSSRRHLPSLPESLTMHQVGCPSHGSCHKLAANSLLHVDSGSRVRIRHASTRSEIPEDLLDAINDKQIQNLVNSIEKRGSGPRCVHVSHDVPDSDDSESKDSDDRPKTTCKKNFQQVMKTLVEHRFFQRGILTAILINTLSMSVEYHNQPRELTEAVEYSNMVFSILFAVEMFFKLCAYGIIGYIQDGFNVFDGLIVILSMIEFTQQGGASGLSVLRTFRLLRILKLVRFMPALRRQLVVMLRTMDNVATFFALLVLFIFIFSILGMNLFGCKFCKTRPDGSRYCNRKNFDSLLWAIITVFQRLLPGAMATDLHGWTIVLLSVAFCVLCMDSVLGMNLFGGKFCWRGNGTLCTCLDALDPAMDCQCERANFNSLLWSVVTVFQVLTQEDWNTVLYNGMETTSSWASLYFIALMTLGNYVLFNLLVAILVEGFSTEEEEKRKMKLGNKDREHQSLLSETNNNEEKSENIKLKSLDLVQGKINNTERAKLLEVASQTPTAKDDNAKTSPPVTQSDLNPPIITHTAATPMPTPQGSPNDHGPKECNKVTLCVHPPVEMSTLSVRSSSTNSSIRASPRLSPRLSPRISPRPSPCLSPCLRRSLSSGSRSNSWKRRRSQDGDRKCLVPECKIDSMDTDDDDVFQPNCPMPNRSDCNGHLPLNNQRTLSPQNSIKRPVPSPRNSFKIRNNSCSSSQSNCNSIILSRQNSFNSRRTLNSLSSMSAVLKEEVKQNNLMEGTTSPTQVEVGMGAEEEEEDPDAIDETNCTCSWCPEPHGCFKTRHEYALYLLHPNNRLRRVCHHLMAQRWFDNTVLFFIALNCITLAMERPNIPPDSVEREFLNYSNYVFTFVFSVEMMIKVLAKGLVIGQHAYLKSGWNVMDGFLVGISLVDILISLSADSSPRIFGILRVFRLLRTLRPLRVISRAPGLKLVVQTLLSSLRPIGNIVIICCTFFIIFGILGVQLFKGTFYYCKGPTVRNIKNKTQCLMDNKKNVWINQKYNFDDLGQALMALFVLASKDGWVSIMYTGLDAVGIDQQPIENYNEWRLIYFISFLLLVGFFVLNMFVGVVVENFHKCRQDQEKEERERRTAKRRYKMEQKKMKLNRPPYWAEYSPSRLIIHQVVNSKYFDLAIAGVIGLNVITMAMEYYMMPEELEFALKIFNYFFTSVFIIEATLKILALGFMRYIKDRWNQLDIFIVILSIVGIILEEMKTNVIPINPTIIRVMRVLRIARVLKLLKMAKGIRALLDTVIQALPQVGNLGLLFFLLFFIFAALGVELFGRLECSEAHPCEGLGEHAHFRDFAMAFLTLFRVATGDNWNGIMKDTLRDDCDASEKCLTNCCVSSFIAPVFFVVFVLMAQFVLVNVVVAVLMKHLEETYKHKEIDDELEAAFKMECSVNNEMLRLAVKESHRFLDDDGGNAEENKMDEAGDGGDEEDGNSVKKEEEQMLPSIVGTPRPPFSRRLRTPVCKQISLPPSFTFRPPSNEPPYEDDQGRLVPVDITISNYGSSMEVSLDMSGSSLDAPPSPYSSSYSDNSSYVDTTIDENTLGIPRIAEEPRRKSTSPQQKQRLRDRKLVRQKSCEYESPPATAHVEPLQTQNISECKAAACDNPVSLSQPTLNKNLYDGEEGSKVNKSHNPIIKLKCLHRSQSSGSEKVRLREKHIAGARVQLRPTTLHALVTALSNYSHEQSTLALPSTQVTHNSPVICKKKLSQQRRCEGHHGYSLNPSLPRSNVSSKHSLPQVQRNSTCESDSYELSGPDWAAEEEACDEEVRLITGDSTDHDDIDELECEDEVTESCPLVTERCTDPHLDHSRTENSSVSQDTLVGDDRPSRTPRKSEVCGSVKYERVPSPPSSSSPALTSVPSQDPQIVVLEDPRSVDAKTRKISLNESQNSDTDLSGGECPYDSEVMEPMSENSGEATLAAISGSACLSVPGMTLDDSCVRRRTPNLFQPSSES</sequence>
<keyword evidence="2" id="KW-0813">Transport</keyword>
<dbReference type="Proteomes" id="UP000005408">
    <property type="component" value="Unassembled WGS sequence"/>
</dbReference>
<dbReference type="GO" id="GO:0070509">
    <property type="term" value="P:calcium ion import"/>
    <property type="evidence" value="ECO:0007669"/>
    <property type="project" value="TreeGrafter"/>
</dbReference>
<keyword evidence="8 17" id="KW-0851">Voltage-gated channel</keyword>
<dbReference type="GO" id="GO:0008332">
    <property type="term" value="F:low voltage-gated calcium channel activity"/>
    <property type="evidence" value="ECO:0007669"/>
    <property type="project" value="TreeGrafter"/>
</dbReference>
<comment type="catalytic activity">
    <reaction evidence="14">
        <text>Ca(2+)(in) = Ca(2+)(out)</text>
        <dbReference type="Rhea" id="RHEA:29671"/>
        <dbReference type="ChEBI" id="CHEBI:29108"/>
    </reaction>
</comment>
<feature type="transmembrane region" description="Helical" evidence="19">
    <location>
        <begin position="832"/>
        <end position="850"/>
    </location>
</feature>
<keyword evidence="6" id="KW-0677">Repeat</keyword>
<evidence type="ECO:0000256" key="10">
    <source>
        <dbReference type="ARBA" id="ARBA00023065"/>
    </source>
</evidence>
<comment type="function">
    <text evidence="17">Voltage-sensitive calcium channels (VSCC) mediate the entry of calcium ions into excitable cells and are also involved in a variety of calcium-dependent processes, including muscle contraction, hormone or neurotransmitter release, gene expression, cell motility, cell division and cell death. This channel gives rise to T-type calcium currents. T-type calcium channels belong to the "low-voltage activated (LVA)" group and are strongly blocked by nickel and mibefradil. A particularity of this type of channels is an opening at quite negative potentials, and a voltage-dependent inactivation. T-type channels serve pacemaking functions in both central neurons and cardiac nodal cells and support calcium signaling in secretory cells and vascular smooth muscle. They may also be involved in the modulation of firing patterns of neurons which is important for information processing as well as in cell growth processes.</text>
</comment>
<protein>
    <recommendedName>
        <fullName evidence="17">Voltage-dependent T-type calcium channel subunit alpha</fullName>
    </recommendedName>
</protein>
<evidence type="ECO:0000259" key="20">
    <source>
        <dbReference type="Pfam" id="PF00520"/>
    </source>
</evidence>
<evidence type="ECO:0000256" key="12">
    <source>
        <dbReference type="ARBA" id="ARBA00023180"/>
    </source>
</evidence>
<name>A0A8W8MQW6_MAGGI</name>
<feature type="transmembrane region" description="Helical" evidence="19">
    <location>
        <begin position="1793"/>
        <end position="1812"/>
    </location>
</feature>
<evidence type="ECO:0000256" key="15">
    <source>
        <dbReference type="PIRSR" id="PIRSR602077-1"/>
    </source>
</evidence>
<dbReference type="GO" id="GO:0046872">
    <property type="term" value="F:metal ion binding"/>
    <property type="evidence" value="ECO:0007669"/>
    <property type="project" value="UniProtKB-KW"/>
</dbReference>
<feature type="region of interest" description="Disordered" evidence="18">
    <location>
        <begin position="2338"/>
        <end position="2449"/>
    </location>
</feature>
<feature type="region of interest" description="Disordered" evidence="18">
    <location>
        <begin position="2046"/>
        <end position="2122"/>
    </location>
</feature>
<feature type="compositionally biased region" description="Basic and acidic residues" evidence="18">
    <location>
        <begin position="2338"/>
        <end position="2347"/>
    </location>
</feature>
<feature type="compositionally biased region" description="Low complexity" evidence="18">
    <location>
        <begin position="529"/>
        <end position="542"/>
    </location>
</feature>
<feature type="transmembrane region" description="Helical" evidence="19">
    <location>
        <begin position="294"/>
        <end position="319"/>
    </location>
</feature>
<comment type="subcellular location">
    <subcellularLocation>
        <location evidence="1 17">Membrane</location>
        <topology evidence="1 17">Multi-pass membrane protein</topology>
    </subcellularLocation>
</comment>
<dbReference type="SUPFAM" id="SSF81324">
    <property type="entry name" value="Voltage-gated potassium channels"/>
    <property type="match status" value="4"/>
</dbReference>
<evidence type="ECO:0000256" key="1">
    <source>
        <dbReference type="ARBA" id="ARBA00004141"/>
    </source>
</evidence>
<feature type="transmembrane region" description="Helical" evidence="19">
    <location>
        <begin position="704"/>
        <end position="722"/>
    </location>
</feature>
<feature type="compositionally biased region" description="Acidic residues" evidence="18">
    <location>
        <begin position="1961"/>
        <end position="1970"/>
    </location>
</feature>
<feature type="compositionally biased region" description="Polar residues" evidence="18">
    <location>
        <begin position="2418"/>
        <end position="2429"/>
    </location>
</feature>
<feature type="region of interest" description="Disordered" evidence="18">
    <location>
        <begin position="509"/>
        <end position="548"/>
    </location>
</feature>
<feature type="compositionally biased region" description="Low complexity" evidence="18">
    <location>
        <begin position="2388"/>
        <end position="2397"/>
    </location>
</feature>
<reference evidence="21" key="1">
    <citation type="submission" date="2022-08" db="UniProtKB">
        <authorList>
            <consortium name="EnsemblMetazoa"/>
        </authorList>
    </citation>
    <scope>IDENTIFICATION</scope>
    <source>
        <strain evidence="21">05x7-T-G4-1.051#20</strain>
    </source>
</reference>
<evidence type="ECO:0000256" key="5">
    <source>
        <dbReference type="ARBA" id="ARBA00022692"/>
    </source>
</evidence>
<evidence type="ECO:0000256" key="2">
    <source>
        <dbReference type="ARBA" id="ARBA00022448"/>
    </source>
</evidence>
<feature type="compositionally biased region" description="Basic and acidic residues" evidence="18">
    <location>
        <begin position="2105"/>
        <end position="2114"/>
    </location>
</feature>
<dbReference type="FunFam" id="1.20.120.350:FF:000008">
    <property type="entry name" value="Voltage-dependent T-type calcium channel subunit alpha"/>
    <property type="match status" value="1"/>
</dbReference>
<evidence type="ECO:0000256" key="18">
    <source>
        <dbReference type="SAM" id="MobiDB-lite"/>
    </source>
</evidence>
<proteinExistence type="inferred from homology"/>
<feature type="transmembrane region" description="Helical" evidence="19">
    <location>
        <begin position="788"/>
        <end position="811"/>
    </location>
</feature>
<evidence type="ECO:0000256" key="13">
    <source>
        <dbReference type="ARBA" id="ARBA00023303"/>
    </source>
</evidence>
<dbReference type="InterPro" id="IPR005445">
    <property type="entry name" value="VDCC_T_a1"/>
</dbReference>
<accession>A0A8W8MQW6</accession>
<feature type="region of interest" description="Disordered" evidence="18">
    <location>
        <begin position="1200"/>
        <end position="1221"/>
    </location>
</feature>
<comment type="similarity">
    <text evidence="17">Belongs to the calcium channel alpha-1 subunit (TC 1.A.1.11) family.</text>
</comment>
<feature type="compositionally biased region" description="Polar residues" evidence="18">
    <location>
        <begin position="2257"/>
        <end position="2283"/>
    </location>
</feature>
<dbReference type="InterPro" id="IPR043203">
    <property type="entry name" value="VGCC_Ca_Na"/>
</dbReference>
<dbReference type="Pfam" id="PF00520">
    <property type="entry name" value="Ion_trans"/>
    <property type="match status" value="5"/>
</dbReference>
<feature type="compositionally biased region" description="Basic and acidic residues" evidence="18">
    <location>
        <begin position="2406"/>
        <end position="2415"/>
    </location>
</feature>
<feature type="transmembrane region" description="Helical" evidence="19">
    <location>
        <begin position="132"/>
        <end position="156"/>
    </location>
</feature>
<evidence type="ECO:0000256" key="16">
    <source>
        <dbReference type="PIRSR" id="PIRSR602077-3"/>
    </source>
</evidence>
<dbReference type="GO" id="GO:0086010">
    <property type="term" value="P:membrane depolarization during action potential"/>
    <property type="evidence" value="ECO:0007669"/>
    <property type="project" value="TreeGrafter"/>
</dbReference>
<feature type="region of interest" description="Disordered" evidence="18">
    <location>
        <begin position="1031"/>
        <end position="1082"/>
    </location>
</feature>
<keyword evidence="22" id="KW-1185">Reference proteome</keyword>
<dbReference type="FunFam" id="1.20.120.350:FF:000007">
    <property type="entry name" value="Voltage-dependent T-type calcium channel subunit alpha"/>
    <property type="match status" value="1"/>
</dbReference>
<keyword evidence="12 16" id="KW-0325">Glycoprotein</keyword>
<feature type="domain" description="Ion transport" evidence="20">
    <location>
        <begin position="1658"/>
        <end position="1914"/>
    </location>
</feature>
<feature type="region of interest" description="Disordered" evidence="18">
    <location>
        <begin position="2006"/>
        <end position="2026"/>
    </location>
</feature>
<evidence type="ECO:0000256" key="14">
    <source>
        <dbReference type="ARBA" id="ARBA00036634"/>
    </source>
</evidence>
<evidence type="ECO:0000256" key="17">
    <source>
        <dbReference type="RuleBase" id="RU003808"/>
    </source>
</evidence>
<dbReference type="PANTHER" id="PTHR10037">
    <property type="entry name" value="VOLTAGE-GATED CATION CHANNEL CALCIUM AND SODIUM"/>
    <property type="match status" value="1"/>
</dbReference>
<keyword evidence="3 17" id="KW-0109">Calcium transport</keyword>
<keyword evidence="13" id="KW-0407">Ion channel</keyword>
<dbReference type="PRINTS" id="PR01629">
    <property type="entry name" value="TVDCCALPHA1"/>
</dbReference>
<feature type="compositionally biased region" description="Low complexity" evidence="18">
    <location>
        <begin position="1131"/>
        <end position="1146"/>
    </location>
</feature>
<feature type="domain" description="Ion transport" evidence="20">
    <location>
        <begin position="664"/>
        <end position="850"/>
    </location>
</feature>
<dbReference type="Gene3D" id="1.10.287.70">
    <property type="match status" value="5"/>
</dbReference>
<keyword evidence="9 19" id="KW-1133">Transmembrane helix</keyword>
<evidence type="ECO:0000256" key="19">
    <source>
        <dbReference type="SAM" id="Phobius"/>
    </source>
</evidence>
<evidence type="ECO:0000256" key="11">
    <source>
        <dbReference type="ARBA" id="ARBA00023136"/>
    </source>
</evidence>
<feature type="compositionally biased region" description="Low complexity" evidence="18">
    <location>
        <begin position="2051"/>
        <end position="2072"/>
    </location>
</feature>
<dbReference type="InterPro" id="IPR002077">
    <property type="entry name" value="VDCCAlpha1"/>
</dbReference>
<feature type="compositionally biased region" description="Basic and acidic residues" evidence="18">
    <location>
        <begin position="2359"/>
        <end position="2371"/>
    </location>
</feature>
<keyword evidence="5 19" id="KW-0812">Transmembrane</keyword>
<feature type="compositionally biased region" description="Polar residues" evidence="18">
    <location>
        <begin position="1044"/>
        <end position="1054"/>
    </location>
</feature>
<feature type="transmembrane region" description="Helical" evidence="19">
    <location>
        <begin position="1693"/>
        <end position="1716"/>
    </location>
</feature>
<feature type="region of interest" description="Disordered" evidence="18">
    <location>
        <begin position="1946"/>
        <end position="1992"/>
    </location>
</feature>
<feature type="binding site" evidence="15">
    <location>
        <position position="279"/>
    </location>
    <ligand>
        <name>Ca(2+)</name>
        <dbReference type="ChEBI" id="CHEBI:29108"/>
    </ligand>
</feature>
<evidence type="ECO:0000256" key="9">
    <source>
        <dbReference type="ARBA" id="ARBA00022989"/>
    </source>
</evidence>
<feature type="transmembrane region" description="Helical" evidence="19">
    <location>
        <begin position="1541"/>
        <end position="1560"/>
    </location>
</feature>
<keyword evidence="15" id="KW-0479">Metal-binding</keyword>
<feature type="region of interest" description="Disordered" evidence="18">
    <location>
        <begin position="978"/>
        <end position="1005"/>
    </location>
</feature>
<evidence type="ECO:0000256" key="3">
    <source>
        <dbReference type="ARBA" id="ARBA00022568"/>
    </source>
</evidence>
<feature type="compositionally biased region" description="Basic residues" evidence="18">
    <location>
        <begin position="399"/>
        <end position="416"/>
    </location>
</feature>
<dbReference type="FunFam" id="1.10.287.70:FF:000120">
    <property type="entry name" value="Voltage-dependent T-type calcium channel subunit alpha"/>
    <property type="match status" value="1"/>
</dbReference>
<feature type="binding site" evidence="15">
    <location>
        <position position="1552"/>
    </location>
    <ligand>
        <name>Ca(2+)</name>
        <dbReference type="ChEBI" id="CHEBI:29108"/>
    </ligand>
</feature>
<keyword evidence="10" id="KW-0406">Ion transport</keyword>
<dbReference type="InterPro" id="IPR027359">
    <property type="entry name" value="Volt_channel_dom_sf"/>
</dbReference>
<dbReference type="GO" id="GO:0043005">
    <property type="term" value="C:neuron projection"/>
    <property type="evidence" value="ECO:0007669"/>
    <property type="project" value="TreeGrafter"/>
</dbReference>
<feature type="domain" description="Ion transport" evidence="20">
    <location>
        <begin position="1340"/>
        <end position="1613"/>
    </location>
</feature>
<feature type="domain" description="Ion transport" evidence="20">
    <location>
        <begin position="859"/>
        <end position="979"/>
    </location>
</feature>
<feature type="transmembrane region" description="Helical" evidence="19">
    <location>
        <begin position="1660"/>
        <end position="1681"/>
    </location>
</feature>
<evidence type="ECO:0000256" key="6">
    <source>
        <dbReference type="ARBA" id="ARBA00022737"/>
    </source>
</evidence>
<evidence type="ECO:0000313" key="21">
    <source>
        <dbReference type="EnsemblMetazoa" id="G3492.1:cds"/>
    </source>
</evidence>
<dbReference type="PANTHER" id="PTHR10037:SF230">
    <property type="entry name" value="CA[2+]-CHANNEL PROTEIN ALPHA[[1]] SUBUNIT T, ISOFORM F"/>
    <property type="match status" value="1"/>
</dbReference>
<dbReference type="InterPro" id="IPR005821">
    <property type="entry name" value="Ion_trans_dom"/>
</dbReference>
<keyword evidence="4 17" id="KW-0107">Calcium channel</keyword>